<dbReference type="PANTHER" id="PTHR28674:SF1">
    <property type="entry name" value="NOP PROTEIN CHAPERONE 1"/>
    <property type="match status" value="1"/>
</dbReference>
<dbReference type="InterPro" id="IPR027921">
    <property type="entry name" value="NOPCHAP1"/>
</dbReference>
<feature type="compositionally biased region" description="Polar residues" evidence="1">
    <location>
        <begin position="111"/>
        <end position="124"/>
    </location>
</feature>
<organism evidence="2">
    <name type="scientific">Phaffia rhodozyma</name>
    <name type="common">Yeast</name>
    <name type="synonym">Xanthophyllomyces dendrorhous</name>
    <dbReference type="NCBI Taxonomy" id="264483"/>
    <lineage>
        <taxon>Eukaryota</taxon>
        <taxon>Fungi</taxon>
        <taxon>Dikarya</taxon>
        <taxon>Basidiomycota</taxon>
        <taxon>Agaricomycotina</taxon>
        <taxon>Tremellomycetes</taxon>
        <taxon>Cystofilobasidiales</taxon>
        <taxon>Mrakiaceae</taxon>
        <taxon>Phaffia</taxon>
    </lineage>
</organism>
<name>A0A0F7SUF4_PHARH</name>
<dbReference type="PANTHER" id="PTHR28674">
    <property type="entry name" value="SIMILAR TO DNA SEGMENT, CHR 10, WAYNE STATE UNIVERSITY 102,-EXPRESSED"/>
    <property type="match status" value="1"/>
</dbReference>
<dbReference type="GO" id="GO:0000492">
    <property type="term" value="P:box C/D snoRNP assembly"/>
    <property type="evidence" value="ECO:0007669"/>
    <property type="project" value="InterPro"/>
</dbReference>
<evidence type="ECO:0000256" key="1">
    <source>
        <dbReference type="SAM" id="MobiDB-lite"/>
    </source>
</evidence>
<evidence type="ECO:0000313" key="2">
    <source>
        <dbReference type="EMBL" id="CED84304.1"/>
    </source>
</evidence>
<dbReference type="AlphaFoldDB" id="A0A0F7SUF4"/>
<dbReference type="Pfam" id="PF15370">
    <property type="entry name" value="NOPCHAP1"/>
    <property type="match status" value="1"/>
</dbReference>
<accession>A0A0F7SUF4</accession>
<dbReference type="GO" id="GO:0062064">
    <property type="term" value="F:box C/D methylation guide snoRNP complex binding"/>
    <property type="evidence" value="ECO:0007669"/>
    <property type="project" value="TreeGrafter"/>
</dbReference>
<feature type="compositionally biased region" description="Acidic residues" evidence="1">
    <location>
        <begin position="128"/>
        <end position="153"/>
    </location>
</feature>
<sequence>MSSSPNPLLDIESPEARQIRLAKLLADNASPQFSTESRPIGKPPTTFSVGPPTELLSRLQAFLPQIASANEALASRAPEDVDIENVGEGESQYVEMDLGLGVFNALMDGNTDPSQSAPPNASNTDSSSSEDDDDDDDSSDSSDEDDDSEETEASVEPIAPRKKVLIEEILSKE</sequence>
<dbReference type="EMBL" id="LN483157">
    <property type="protein sequence ID" value="CED84304.1"/>
    <property type="molecule type" value="Genomic_DNA"/>
</dbReference>
<feature type="region of interest" description="Disordered" evidence="1">
    <location>
        <begin position="104"/>
        <end position="163"/>
    </location>
</feature>
<proteinExistence type="predicted"/>
<protein>
    <submittedName>
        <fullName evidence="2">Uncharacterized protein</fullName>
    </submittedName>
</protein>
<feature type="region of interest" description="Disordered" evidence="1">
    <location>
        <begin position="27"/>
        <end position="51"/>
    </location>
</feature>
<reference evidence="2" key="1">
    <citation type="submission" date="2014-08" db="EMBL/GenBank/DDBJ databases">
        <authorList>
            <person name="Sharma Rahul"/>
            <person name="Thines Marco"/>
        </authorList>
    </citation>
    <scope>NUCLEOTIDE SEQUENCE</scope>
</reference>